<evidence type="ECO:0000256" key="8">
    <source>
        <dbReference type="ARBA" id="ARBA00023303"/>
    </source>
</evidence>
<dbReference type="GO" id="GO:0034220">
    <property type="term" value="P:monoatomic ion transmembrane transport"/>
    <property type="evidence" value="ECO:0007669"/>
    <property type="project" value="UniProtKB-KW"/>
</dbReference>
<evidence type="ECO:0000313" key="11">
    <source>
        <dbReference type="Proteomes" id="UP000676336"/>
    </source>
</evidence>
<dbReference type="Proteomes" id="UP000676336">
    <property type="component" value="Unassembled WGS sequence"/>
</dbReference>
<sequence>MLYDLIGVYGKVGQSGRNDDDVYDRYSHRWTVILLGVFIIAISAKQFVGTPIECIPPSDFAGNHKAYVQCTLPVNLYNARIFAFYWFWLIFLTCATFYGIITWLGQMSYRGRRSFLKKHLRINRELAMTQHERQLFDSFADRYLGGDGILFLRLVAKNTNPVVAGELLGIMWDRFVAHESAVVIVAAMGNNNQSGKTLDSDTYLNGSRSGKFDDRTLPFIQPLKQE</sequence>
<organism evidence="10 11">
    <name type="scientific">Rotaria magnacalcarata</name>
    <dbReference type="NCBI Taxonomy" id="392030"/>
    <lineage>
        <taxon>Eukaryota</taxon>
        <taxon>Metazoa</taxon>
        <taxon>Spiralia</taxon>
        <taxon>Gnathifera</taxon>
        <taxon>Rotifera</taxon>
        <taxon>Eurotatoria</taxon>
        <taxon>Bdelloidea</taxon>
        <taxon>Philodinida</taxon>
        <taxon>Philodinidae</taxon>
        <taxon>Rotaria</taxon>
    </lineage>
</organism>
<gene>
    <name evidence="9" type="primary">inx</name>
    <name evidence="10" type="ORF">SMN809_LOCUS11882</name>
</gene>
<keyword evidence="8 9" id="KW-0407">Ion channel</keyword>
<dbReference type="PANTHER" id="PTHR11893:SF36">
    <property type="entry name" value="INNEXIN-5"/>
    <property type="match status" value="1"/>
</dbReference>
<keyword evidence="6 9" id="KW-0406">Ion transport</keyword>
<keyword evidence="3" id="KW-1003">Cell membrane</keyword>
<keyword evidence="2 9" id="KW-0813">Transport</keyword>
<comment type="subcellular location">
    <subcellularLocation>
        <location evidence="1 9">Cell membrane</location>
        <topology evidence="1 9">Multi-pass membrane protein</topology>
    </subcellularLocation>
</comment>
<feature type="transmembrane region" description="Helical" evidence="9">
    <location>
        <begin position="30"/>
        <end position="48"/>
    </location>
</feature>
<proteinExistence type="inferred from homology"/>
<accession>A0A8S2NGM1</accession>
<comment type="function">
    <text evidence="9">Structural component of the gap junctions.</text>
</comment>
<evidence type="ECO:0000256" key="2">
    <source>
        <dbReference type="ARBA" id="ARBA00022448"/>
    </source>
</evidence>
<name>A0A8S2NGM1_9BILA</name>
<dbReference type="PROSITE" id="PS51013">
    <property type="entry name" value="PANNEXIN"/>
    <property type="match status" value="1"/>
</dbReference>
<evidence type="ECO:0000256" key="5">
    <source>
        <dbReference type="ARBA" id="ARBA00022989"/>
    </source>
</evidence>
<dbReference type="PANTHER" id="PTHR11893">
    <property type="entry name" value="INNEXIN"/>
    <property type="match status" value="1"/>
</dbReference>
<evidence type="ECO:0000256" key="6">
    <source>
        <dbReference type="ARBA" id="ARBA00023065"/>
    </source>
</evidence>
<dbReference type="AlphaFoldDB" id="A0A8S2NGM1"/>
<evidence type="ECO:0000256" key="1">
    <source>
        <dbReference type="ARBA" id="ARBA00004651"/>
    </source>
</evidence>
<evidence type="ECO:0000256" key="9">
    <source>
        <dbReference type="RuleBase" id="RU010713"/>
    </source>
</evidence>
<keyword evidence="4 9" id="KW-0812">Transmembrane</keyword>
<dbReference type="InterPro" id="IPR000990">
    <property type="entry name" value="Innexin"/>
</dbReference>
<evidence type="ECO:0000256" key="7">
    <source>
        <dbReference type="ARBA" id="ARBA00023136"/>
    </source>
</evidence>
<evidence type="ECO:0000256" key="4">
    <source>
        <dbReference type="ARBA" id="ARBA00022692"/>
    </source>
</evidence>
<evidence type="ECO:0000256" key="3">
    <source>
        <dbReference type="ARBA" id="ARBA00022475"/>
    </source>
</evidence>
<dbReference type="GO" id="GO:0005921">
    <property type="term" value="C:gap junction"/>
    <property type="evidence" value="ECO:0007669"/>
    <property type="project" value="UniProtKB-UniRule"/>
</dbReference>
<evidence type="ECO:0000313" key="10">
    <source>
        <dbReference type="EMBL" id="CAF4000037.1"/>
    </source>
</evidence>
<feature type="transmembrane region" description="Helical" evidence="9">
    <location>
        <begin position="83"/>
        <end position="104"/>
    </location>
</feature>
<dbReference type="EMBL" id="CAJOBI010004383">
    <property type="protein sequence ID" value="CAF4000037.1"/>
    <property type="molecule type" value="Genomic_DNA"/>
</dbReference>
<comment type="caution">
    <text evidence="10">The sequence shown here is derived from an EMBL/GenBank/DDBJ whole genome shotgun (WGS) entry which is preliminary data.</text>
</comment>
<dbReference type="GO" id="GO:0005886">
    <property type="term" value="C:plasma membrane"/>
    <property type="evidence" value="ECO:0007669"/>
    <property type="project" value="UniProtKB-SubCell"/>
</dbReference>
<comment type="caution">
    <text evidence="9">Lacks conserved residue(s) required for the propagation of feature annotation.</text>
</comment>
<keyword evidence="7 9" id="KW-0472">Membrane</keyword>
<reference evidence="10" key="1">
    <citation type="submission" date="2021-02" db="EMBL/GenBank/DDBJ databases">
        <authorList>
            <person name="Nowell W R."/>
        </authorList>
    </citation>
    <scope>NUCLEOTIDE SEQUENCE</scope>
</reference>
<comment type="similarity">
    <text evidence="9">Belongs to the pannexin family.</text>
</comment>
<dbReference type="Pfam" id="PF00876">
    <property type="entry name" value="Innexin"/>
    <property type="match status" value="1"/>
</dbReference>
<protein>
    <recommendedName>
        <fullName evidence="9">Innexin</fullName>
    </recommendedName>
</protein>
<keyword evidence="5 9" id="KW-1133">Transmembrane helix</keyword>